<evidence type="ECO:0000313" key="7">
    <source>
        <dbReference type="Proteomes" id="UP000028821"/>
    </source>
</evidence>
<evidence type="ECO:0000256" key="2">
    <source>
        <dbReference type="PROSITE-ProRule" id="PRU00235"/>
    </source>
</evidence>
<feature type="coiled-coil region" evidence="3">
    <location>
        <begin position="635"/>
        <end position="701"/>
    </location>
</feature>
<dbReference type="Pfam" id="PF00415">
    <property type="entry name" value="RCC1"/>
    <property type="match status" value="1"/>
</dbReference>
<feature type="region of interest" description="Disordered" evidence="4">
    <location>
        <begin position="24"/>
        <end position="65"/>
    </location>
</feature>
<feature type="repeat" description="RCC1" evidence="2">
    <location>
        <begin position="168"/>
        <end position="244"/>
    </location>
</feature>
<feature type="repeat" description="RCC1" evidence="2">
    <location>
        <begin position="407"/>
        <end position="457"/>
    </location>
</feature>
<dbReference type="PROSITE" id="PS00626">
    <property type="entry name" value="RCC1_2"/>
    <property type="match status" value="2"/>
</dbReference>
<evidence type="ECO:0000259" key="5">
    <source>
        <dbReference type="Pfam" id="PF25390"/>
    </source>
</evidence>
<feature type="region of interest" description="Disordered" evidence="4">
    <location>
        <begin position="501"/>
        <end position="523"/>
    </location>
</feature>
<organism evidence="6 7">
    <name type="scientific">Toxoplasma gondii MAS</name>
    <dbReference type="NCBI Taxonomy" id="943118"/>
    <lineage>
        <taxon>Eukaryota</taxon>
        <taxon>Sar</taxon>
        <taxon>Alveolata</taxon>
        <taxon>Apicomplexa</taxon>
        <taxon>Conoidasida</taxon>
        <taxon>Coccidia</taxon>
        <taxon>Eucoccidiorida</taxon>
        <taxon>Eimeriorina</taxon>
        <taxon>Sarcocystidae</taxon>
        <taxon>Toxoplasma</taxon>
    </lineage>
</organism>
<dbReference type="SUPFAM" id="SSF50985">
    <property type="entry name" value="RCC1/BLIP-II"/>
    <property type="match status" value="1"/>
</dbReference>
<keyword evidence="3" id="KW-0175">Coiled coil</keyword>
<dbReference type="PROSITE" id="PS50012">
    <property type="entry name" value="RCC1_3"/>
    <property type="match status" value="6"/>
</dbReference>
<gene>
    <name evidence="6" type="ORF">TGMAS_209130</name>
</gene>
<evidence type="ECO:0000313" key="6">
    <source>
        <dbReference type="EMBL" id="KFH15501.1"/>
    </source>
</evidence>
<feature type="region of interest" description="Disordered" evidence="4">
    <location>
        <begin position="807"/>
        <end position="850"/>
    </location>
</feature>
<reference evidence="6 7" key="1">
    <citation type="submission" date="2014-04" db="EMBL/GenBank/DDBJ databases">
        <authorList>
            <person name="Sibley D."/>
            <person name="Venepally P."/>
            <person name="Karamycheva S."/>
            <person name="Hadjithomas M."/>
            <person name="Khan A."/>
            <person name="Brunk B."/>
            <person name="Roos D."/>
            <person name="Caler E."/>
            <person name="Lorenzi H."/>
        </authorList>
    </citation>
    <scope>NUCLEOTIDE SEQUENCE [LARGE SCALE GENOMIC DNA]</scope>
    <source>
        <strain evidence="6 7">MAS</strain>
    </source>
</reference>
<dbReference type="PANTHER" id="PTHR22870:SF466">
    <property type="entry name" value="ANKYRIN REPEAT-CONTAINING PROTEIN"/>
    <property type="match status" value="1"/>
</dbReference>
<feature type="region of interest" description="Disordered" evidence="4">
    <location>
        <begin position="944"/>
        <end position="986"/>
    </location>
</feature>
<feature type="domain" description="RCC1-like" evidence="5">
    <location>
        <begin position="82"/>
        <end position="383"/>
    </location>
</feature>
<dbReference type="PANTHER" id="PTHR22870">
    <property type="entry name" value="REGULATOR OF CHROMOSOME CONDENSATION"/>
    <property type="match status" value="1"/>
</dbReference>
<feature type="repeat" description="RCC1" evidence="2">
    <location>
        <begin position="301"/>
        <end position="354"/>
    </location>
</feature>
<dbReference type="InterPro" id="IPR051210">
    <property type="entry name" value="Ub_ligase/GEF_domain"/>
</dbReference>
<feature type="repeat" description="RCC1" evidence="2">
    <location>
        <begin position="355"/>
        <end position="406"/>
    </location>
</feature>
<feature type="compositionally biased region" description="Low complexity" evidence="4">
    <location>
        <begin position="24"/>
        <end position="64"/>
    </location>
</feature>
<protein>
    <submittedName>
        <fullName evidence="6">Regulator of chromosome condensation (RCC1) repeat-containing protein</fullName>
    </submittedName>
</protein>
<feature type="compositionally biased region" description="Basic and acidic residues" evidence="4">
    <location>
        <begin position="963"/>
        <end position="975"/>
    </location>
</feature>
<name>A0A086QSB9_TOXGO</name>
<dbReference type="PRINTS" id="PR00633">
    <property type="entry name" value="RCCNDNSATION"/>
</dbReference>
<dbReference type="AlphaFoldDB" id="A0A086QSB9"/>
<feature type="repeat" description="RCC1" evidence="2">
    <location>
        <begin position="249"/>
        <end position="300"/>
    </location>
</feature>
<accession>A0A086QSB9</accession>
<keyword evidence="1" id="KW-0677">Repeat</keyword>
<feature type="compositionally biased region" description="Polar residues" evidence="4">
    <location>
        <begin position="829"/>
        <end position="840"/>
    </location>
</feature>
<feature type="compositionally biased region" description="Low complexity" evidence="4">
    <location>
        <begin position="807"/>
        <end position="828"/>
    </location>
</feature>
<dbReference type="InterPro" id="IPR058923">
    <property type="entry name" value="RCC1-like_dom"/>
</dbReference>
<evidence type="ECO:0000256" key="4">
    <source>
        <dbReference type="SAM" id="MobiDB-lite"/>
    </source>
</evidence>
<dbReference type="EMBL" id="AEXC02000870">
    <property type="protein sequence ID" value="KFH15501.1"/>
    <property type="molecule type" value="Genomic_DNA"/>
</dbReference>
<sequence length="1000" mass="101155">MGQAATKSGVVIWGAPETTALLSASGPGSAASSGVSPPAASLSSASANASPLAGSAPAATPLGGESSSFSASPALAVFAETSEEMASPRLVDALKNINSERVSAGGMQMAVVAHSGELYMWGANSEGQLGTGDRRDASVPRLVKALHGKVVKAVACSQEHTVCCLDDGSAYAWGCALNGRLGLHGLSIPSSAGLGVFSPATGARPEPLASACAVCTPRVLESLCGYFIADVACGPYHSAFLGIYEQDRTSLFTCGLGLNGRLGHGDEEDRHLPTAVHALENVNITAIACGAHHTACVTSAGTLYTWGGAAFGKLGLGSTRGSQLLPKHVSGPLRNKAVVSVALGSQHSACVTTDGELYTWGQGRRLGHEVQGESDEILPRRVEALLGLFVIHVVCGDAHTACIVENGNVWAWGTSRILGHGDPEVPPNRPACLRALNGKGVVQLSCASTFTVAFCDPQRVSAKATAAAAADVAACAAGVSVSDALGSSGAASVEAPAPALLKPSASGEKRDAGAESGTLRSSTKGDEEALAACAGVDAGGASLRPRGASACRKTGSAAFSAFPRVAGDADVSGATAGRAELEALGSTTAVTAPSAAGRLSPLPSAERDELLCEVGTISAALQAAQQENLLLVALLSGTAQQLREVLQRNALLERELDAMRKSSSDAGDRLATLREHYMQQIQQLQEQLAQQDTRLHAILASRGSQLLSSQGLLSRAFARPLPSSGASPPLSASSSAPLAVSAVEPGGQAFTPSSRASGAVAPGVSGAPEALTALPEETLEEALLDPLGQQPPPSRFLSFPSSPAFLPSQGVSPGGASSPRAARAASGVLGSTSPGASGSPETPPEAQGRSSKLLRQALGLGETPFSAHGLRVGREGRKRGGSLALFKSRGRDFLSQGLFADEAAAPSPLDAKKGENNGLALVPSQGDPSWASLLLTSSVDSGASARRHLSLEPSSVSGRSRGGARDKSGGLEGRSRGSSQSARVVTEGSSIPVFFLEEEM</sequence>
<dbReference type="Gene3D" id="2.130.10.30">
    <property type="entry name" value="Regulator of chromosome condensation 1/beta-lactamase-inhibitor protein II"/>
    <property type="match status" value="2"/>
</dbReference>
<evidence type="ECO:0000256" key="1">
    <source>
        <dbReference type="ARBA" id="ARBA00022737"/>
    </source>
</evidence>
<dbReference type="Proteomes" id="UP000028821">
    <property type="component" value="Unassembled WGS sequence"/>
</dbReference>
<dbReference type="VEuPathDB" id="ToxoDB:TGMAS_209130"/>
<dbReference type="OrthoDB" id="332217at2759"/>
<feature type="repeat" description="RCC1" evidence="2">
    <location>
        <begin position="116"/>
        <end position="167"/>
    </location>
</feature>
<dbReference type="InterPro" id="IPR009091">
    <property type="entry name" value="RCC1/BLIP-II"/>
</dbReference>
<dbReference type="Pfam" id="PF25390">
    <property type="entry name" value="WD40_RLD"/>
    <property type="match status" value="1"/>
</dbReference>
<dbReference type="InterPro" id="IPR000408">
    <property type="entry name" value="Reg_chr_condens"/>
</dbReference>
<proteinExistence type="predicted"/>
<comment type="caution">
    <text evidence="6">The sequence shown here is derived from an EMBL/GenBank/DDBJ whole genome shotgun (WGS) entry which is preliminary data.</text>
</comment>
<evidence type="ECO:0000256" key="3">
    <source>
        <dbReference type="SAM" id="Coils"/>
    </source>
</evidence>